<evidence type="ECO:0000313" key="5">
    <source>
        <dbReference type="EMBL" id="CAF4043768.1"/>
    </source>
</evidence>
<dbReference type="Proteomes" id="UP000663874">
    <property type="component" value="Unassembled WGS sequence"/>
</dbReference>
<proteinExistence type="inferred from homology"/>
<evidence type="ECO:0000313" key="3">
    <source>
        <dbReference type="EMBL" id="CAF3917545.1"/>
    </source>
</evidence>
<dbReference type="EMBL" id="CAJNOT010001856">
    <property type="protein sequence ID" value="CAF1256888.1"/>
    <property type="molecule type" value="Genomic_DNA"/>
</dbReference>
<dbReference type="InterPro" id="IPR002755">
    <property type="entry name" value="DNA_primase_S"/>
</dbReference>
<dbReference type="SUPFAM" id="SSF56747">
    <property type="entry name" value="Prim-pol domain"/>
    <property type="match status" value="1"/>
</dbReference>
<dbReference type="Proteomes" id="UP000663823">
    <property type="component" value="Unassembled WGS sequence"/>
</dbReference>
<dbReference type="EMBL" id="CAJOBE010004127">
    <property type="protein sequence ID" value="CAF3917545.1"/>
    <property type="molecule type" value="Genomic_DNA"/>
</dbReference>
<dbReference type="PANTHER" id="PTHR10536">
    <property type="entry name" value="DNA PRIMASE SMALL SUBUNIT"/>
    <property type="match status" value="1"/>
</dbReference>
<comment type="similarity">
    <text evidence="1">Belongs to the eukaryotic-type primase small subunit family.</text>
</comment>
<comment type="caution">
    <text evidence="5">The sequence shown here is derived from an EMBL/GenBank/DDBJ whole genome shotgun (WGS) entry which is preliminary data.</text>
</comment>
<organism evidence="5 6">
    <name type="scientific">Rotaria sordida</name>
    <dbReference type="NCBI Taxonomy" id="392033"/>
    <lineage>
        <taxon>Eukaryota</taxon>
        <taxon>Metazoa</taxon>
        <taxon>Spiralia</taxon>
        <taxon>Gnathifera</taxon>
        <taxon>Rotifera</taxon>
        <taxon>Eurotatoria</taxon>
        <taxon>Bdelloidea</taxon>
        <taxon>Philodinida</taxon>
        <taxon>Philodinidae</taxon>
        <taxon>Rotaria</taxon>
    </lineage>
</organism>
<dbReference type="AlphaFoldDB" id="A0A819R981"/>
<evidence type="ECO:0000313" key="2">
    <source>
        <dbReference type="EMBL" id="CAF1256888.1"/>
    </source>
</evidence>
<dbReference type="Gene3D" id="3.90.920.10">
    <property type="entry name" value="DNA primase, PRIM domain"/>
    <property type="match status" value="1"/>
</dbReference>
<reference evidence="5" key="1">
    <citation type="submission" date="2021-02" db="EMBL/GenBank/DDBJ databases">
        <authorList>
            <person name="Nowell W R."/>
        </authorList>
    </citation>
    <scope>NUCLEOTIDE SEQUENCE</scope>
</reference>
<accession>A0A819R981</accession>
<dbReference type="EMBL" id="CAJOAX010007491">
    <property type="protein sequence ID" value="CAF4010834.1"/>
    <property type="molecule type" value="Genomic_DNA"/>
</dbReference>
<gene>
    <name evidence="3" type="ORF">FNK824_LOCUS21434</name>
    <name evidence="5" type="ORF">JBS370_LOCUS28646</name>
    <name evidence="4" type="ORF">OTI717_LOCUS29539</name>
    <name evidence="2" type="ORF">ZHD862_LOCUS25690</name>
</gene>
<dbReference type="Proteomes" id="UP000663864">
    <property type="component" value="Unassembled WGS sequence"/>
</dbReference>
<dbReference type="Proteomes" id="UP000663836">
    <property type="component" value="Unassembled WGS sequence"/>
</dbReference>
<evidence type="ECO:0008006" key="7">
    <source>
        <dbReference type="Google" id="ProtNLM"/>
    </source>
</evidence>
<dbReference type="EMBL" id="CAJOBD010005827">
    <property type="protein sequence ID" value="CAF4043768.1"/>
    <property type="molecule type" value="Genomic_DNA"/>
</dbReference>
<dbReference type="GO" id="GO:0006269">
    <property type="term" value="P:DNA replication, synthesis of primer"/>
    <property type="evidence" value="ECO:0007669"/>
    <property type="project" value="InterPro"/>
</dbReference>
<dbReference type="Pfam" id="PF01896">
    <property type="entry name" value="DNA_primase_S"/>
    <property type="match status" value="1"/>
</dbReference>
<dbReference type="GO" id="GO:0003899">
    <property type="term" value="F:DNA-directed RNA polymerase activity"/>
    <property type="evidence" value="ECO:0007669"/>
    <property type="project" value="InterPro"/>
</dbReference>
<evidence type="ECO:0000313" key="4">
    <source>
        <dbReference type="EMBL" id="CAF4010834.1"/>
    </source>
</evidence>
<evidence type="ECO:0000256" key="1">
    <source>
        <dbReference type="ARBA" id="ARBA00009762"/>
    </source>
</evidence>
<evidence type="ECO:0000313" key="6">
    <source>
        <dbReference type="Proteomes" id="UP000663836"/>
    </source>
</evidence>
<sequence>MFEYCYPRLDANVTKGMNHLLKSPFTVHPKTDRISIPINLNSLRYFDPYYNQTSLTPFVDVFARFVQGLQTSKQDKVLAKSGQLFLLLYVVHHDLFILDLNTMLSGEI</sequence>
<name>A0A819R981_9BILA</name>
<protein>
    <recommendedName>
        <fullName evidence="7">DNA primase small subunit</fullName>
    </recommendedName>
</protein>